<dbReference type="PANTHER" id="PTHR46857:SF1">
    <property type="entry name" value="EPITHELIAL CELL-TRANSFORMING SEQUENCE 2 ONCOGENE-LIKE"/>
    <property type="match status" value="1"/>
</dbReference>
<dbReference type="Gene3D" id="1.20.1280.50">
    <property type="match status" value="1"/>
</dbReference>
<reference evidence="2" key="1">
    <citation type="submission" date="2025-08" db="UniProtKB">
        <authorList>
            <consortium name="Ensembl"/>
        </authorList>
    </citation>
    <scope>IDENTIFICATION</scope>
</reference>
<sequence>MEKKRLHSNARFSCWTPLNNRAENRQLFEERIKLVLHWFDLWTDRQRKHMLHSVLTRCTKAQLRYCRDLLTETLPTTQADFTAVLPRFLSLYIMSFLSPLDLCSAAQVSWHWRVLSEQDCLWAGRCIRQGWFLPYTPGEKEFGAWKKHFISCISTLDRLTPHEAAQHFWTLSQPYDWEQEEEEEEERLKERIIRQMIRTKIHEEKSDDRLVSTSASQCRGSGFDSGFGLPVWSLYVFLLPVWVFSGYSRFLPNSKNIPSSHPFSDPLSSHKGHGRGVGGCWSLSQHPANCLLLVSNKIPAYELVLSGAKADVIVVLYDHRGTLLALLSQVEEAVSGRTFKRLGLLAPGGTEEIHLFHNRTILIPAHRDFWEKLSILVAPAEQGGGIDIFSPCAASSVALMQKLAALTGLNVWAPMGLATGSFQNSESCSQSGCLTSSKLVGTWPFVNSDLSLALTEGLTVLSKQAEVNSTSCCSSYQEPLTAALNSNRAILSLADIFCLIFLLLADHREFKAALDARLQQWGAEQCVGDVCLKLCTHLRVYTNYLNNYTTALSAIDKCRDTKPAFRAFLKRTDRTLATHMLSLQELLLCPVWRIQEYTTLLQALALHTHVKWLTHCCHQLKTMKAICFVSFHLNEGNRQLIIRQDADLLHSPNDHIPESLRTYEHVADVSLFLFTDVLMLTRRQKKHTPFTVVHRSTHTFFASLALLLYISIDVKHAFILDGSSRSWVCATERGQEMDHFLCVLSSAMQTTLTST</sequence>
<reference evidence="2" key="2">
    <citation type="submission" date="2025-09" db="UniProtKB">
        <authorList>
            <consortium name="Ensembl"/>
        </authorList>
    </citation>
    <scope>IDENTIFICATION</scope>
</reference>
<name>A0A3Q3D459_HIPCM</name>
<keyword evidence="3" id="KW-1185">Reference proteome</keyword>
<dbReference type="OMA" id="GIDIFCP"/>
<dbReference type="InterPro" id="IPR000219">
    <property type="entry name" value="DH_dom"/>
</dbReference>
<dbReference type="GeneTree" id="ENSGT00940000158839"/>
<dbReference type="STRING" id="109280.ENSHCOP00000002174"/>
<dbReference type="InterPro" id="IPR035899">
    <property type="entry name" value="DBL_dom_sf"/>
</dbReference>
<dbReference type="Ensembl" id="ENSHCOT00000010849.1">
    <property type="protein sequence ID" value="ENSHCOP00000002174.1"/>
    <property type="gene ID" value="ENSHCOG00000003278.1"/>
</dbReference>
<feature type="domain" description="DH" evidence="1">
    <location>
        <begin position="476"/>
        <end position="667"/>
    </location>
</feature>
<dbReference type="Gene3D" id="1.20.900.10">
    <property type="entry name" value="Dbl homology (DH) domain"/>
    <property type="match status" value="1"/>
</dbReference>
<evidence type="ECO:0000313" key="2">
    <source>
        <dbReference type="Ensembl" id="ENSHCOP00000002174.1"/>
    </source>
</evidence>
<evidence type="ECO:0000259" key="1">
    <source>
        <dbReference type="PROSITE" id="PS50010"/>
    </source>
</evidence>
<dbReference type="InterPro" id="IPR011993">
    <property type="entry name" value="PH-like_dom_sf"/>
</dbReference>
<protein>
    <submittedName>
        <fullName evidence="2">Coiled-coil domain containing 28A</fullName>
    </submittedName>
</protein>
<evidence type="ECO:0000313" key="3">
    <source>
        <dbReference type="Proteomes" id="UP000264820"/>
    </source>
</evidence>
<dbReference type="InterPro" id="IPR001810">
    <property type="entry name" value="F-box_dom"/>
</dbReference>
<dbReference type="InterPro" id="IPR052805">
    <property type="entry name" value="GEF_Ubiquitin-Prot_Reg"/>
</dbReference>
<dbReference type="Proteomes" id="UP000264820">
    <property type="component" value="Unplaced"/>
</dbReference>
<dbReference type="Gene3D" id="2.30.29.30">
    <property type="entry name" value="Pleckstrin-homology domain (PH domain)/Phosphotyrosine-binding domain (PTB)"/>
    <property type="match status" value="1"/>
</dbReference>
<dbReference type="InterPro" id="IPR036047">
    <property type="entry name" value="F-box-like_dom_sf"/>
</dbReference>
<dbReference type="SUPFAM" id="SSF81383">
    <property type="entry name" value="F-box domain"/>
    <property type="match status" value="1"/>
</dbReference>
<dbReference type="SUPFAM" id="SSF50729">
    <property type="entry name" value="PH domain-like"/>
    <property type="match status" value="1"/>
</dbReference>
<dbReference type="PROSITE" id="PS50010">
    <property type="entry name" value="DH_2"/>
    <property type="match status" value="1"/>
</dbReference>
<proteinExistence type="predicted"/>
<dbReference type="AlphaFoldDB" id="A0A3Q3D459"/>
<dbReference type="Pfam" id="PF00621">
    <property type="entry name" value="RhoGEF"/>
    <property type="match status" value="1"/>
</dbReference>
<dbReference type="Pfam" id="PF12937">
    <property type="entry name" value="F-box-like"/>
    <property type="match status" value="1"/>
</dbReference>
<dbReference type="SUPFAM" id="SSF48065">
    <property type="entry name" value="DBL homology domain (DH-domain)"/>
    <property type="match status" value="1"/>
</dbReference>
<accession>A0A3Q3D459</accession>
<dbReference type="SMART" id="SM00325">
    <property type="entry name" value="RhoGEF"/>
    <property type="match status" value="1"/>
</dbReference>
<organism evidence="2 3">
    <name type="scientific">Hippocampus comes</name>
    <name type="common">Tiger tail seahorse</name>
    <dbReference type="NCBI Taxonomy" id="109280"/>
    <lineage>
        <taxon>Eukaryota</taxon>
        <taxon>Metazoa</taxon>
        <taxon>Chordata</taxon>
        <taxon>Craniata</taxon>
        <taxon>Vertebrata</taxon>
        <taxon>Euteleostomi</taxon>
        <taxon>Actinopterygii</taxon>
        <taxon>Neopterygii</taxon>
        <taxon>Teleostei</taxon>
        <taxon>Neoteleostei</taxon>
        <taxon>Acanthomorphata</taxon>
        <taxon>Syngnathiaria</taxon>
        <taxon>Syngnathiformes</taxon>
        <taxon>Syngnathoidei</taxon>
        <taxon>Syngnathidae</taxon>
        <taxon>Hippocampus</taxon>
    </lineage>
</organism>
<dbReference type="PANTHER" id="PTHR46857">
    <property type="entry name" value="EPITHELIAL CELL-TRANSFORMING SEQUENCE 2 ONCOGENE-LIKE"/>
    <property type="match status" value="1"/>
</dbReference>
<dbReference type="GO" id="GO:0005085">
    <property type="term" value="F:guanyl-nucleotide exchange factor activity"/>
    <property type="evidence" value="ECO:0007669"/>
    <property type="project" value="InterPro"/>
</dbReference>
<dbReference type="SMART" id="SM00256">
    <property type="entry name" value="FBOX"/>
    <property type="match status" value="1"/>
</dbReference>